<accession>A0A418WH41</accession>
<dbReference type="Proteomes" id="UP000284605">
    <property type="component" value="Unassembled WGS sequence"/>
</dbReference>
<dbReference type="GO" id="GO:0006355">
    <property type="term" value="P:regulation of DNA-templated transcription"/>
    <property type="evidence" value="ECO:0007669"/>
    <property type="project" value="InterPro"/>
</dbReference>
<dbReference type="InterPro" id="IPR036388">
    <property type="entry name" value="WH-like_DNA-bd_sf"/>
</dbReference>
<evidence type="ECO:0000313" key="3">
    <source>
        <dbReference type="Proteomes" id="UP000284605"/>
    </source>
</evidence>
<gene>
    <name evidence="2" type="ORF">D3874_21975</name>
</gene>
<evidence type="ECO:0000313" key="2">
    <source>
        <dbReference type="EMBL" id="RJF89310.1"/>
    </source>
</evidence>
<organism evidence="2 3">
    <name type="scientific">Oleomonas cavernae</name>
    <dbReference type="NCBI Taxonomy" id="2320859"/>
    <lineage>
        <taxon>Bacteria</taxon>
        <taxon>Pseudomonadati</taxon>
        <taxon>Pseudomonadota</taxon>
        <taxon>Alphaproteobacteria</taxon>
        <taxon>Acetobacterales</taxon>
        <taxon>Acetobacteraceae</taxon>
        <taxon>Oleomonas</taxon>
    </lineage>
</organism>
<dbReference type="OrthoDB" id="6697591at2"/>
<sequence length="378" mass="41172">MKVQNLHDLVDQIYAAAWLPQRWTQVLNRLVAACGVQGCVLYIVSKGLVRWIASDSVTPLAAEFVGDGWCRNNRWVTRAIAKQFPGFLGDRDLFTAAELEGDPIYRDFLVPRGIHWTVGTTIQLQDGEIAIFQLVGDRARPPMTSAELEILDTLRPHLARSAMVSARLPLIKAESATRMLEAMGLPAAAITLDGRIKFANSRFESLGKRITTYRTTERISIANEAAAKLFETAMAGLASGMATETRSIPIRGDGESPMVLHVLPTRRDANEVFGDTGALVVITTVGTPGAPPASLLQGLFDLTPAEARVAQSVAEGATLEELSGTLKVSRETLRTQLRMVFAKTGTKRQAELTSLILGSVRFHALDGSRKAKSNPRQR</sequence>
<name>A0A418WH41_9PROT</name>
<proteinExistence type="predicted"/>
<dbReference type="EMBL" id="QYUK01000011">
    <property type="protein sequence ID" value="RJF89310.1"/>
    <property type="molecule type" value="Genomic_DNA"/>
</dbReference>
<feature type="domain" description="HTH luxR-type" evidence="1">
    <location>
        <begin position="299"/>
        <end position="356"/>
    </location>
</feature>
<dbReference type="InterPro" id="IPR000792">
    <property type="entry name" value="Tscrpt_reg_LuxR_C"/>
</dbReference>
<protein>
    <recommendedName>
        <fullName evidence="1">HTH luxR-type domain-containing protein</fullName>
    </recommendedName>
</protein>
<comment type="caution">
    <text evidence="2">The sequence shown here is derived from an EMBL/GenBank/DDBJ whole genome shotgun (WGS) entry which is preliminary data.</text>
</comment>
<dbReference type="Gene3D" id="1.10.10.10">
    <property type="entry name" value="Winged helix-like DNA-binding domain superfamily/Winged helix DNA-binding domain"/>
    <property type="match status" value="1"/>
</dbReference>
<dbReference type="InterPro" id="IPR016032">
    <property type="entry name" value="Sig_transdc_resp-reg_C-effctor"/>
</dbReference>
<dbReference type="SUPFAM" id="SSF46894">
    <property type="entry name" value="C-terminal effector domain of the bipartite response regulators"/>
    <property type="match status" value="1"/>
</dbReference>
<dbReference type="GO" id="GO:0003677">
    <property type="term" value="F:DNA binding"/>
    <property type="evidence" value="ECO:0007669"/>
    <property type="project" value="InterPro"/>
</dbReference>
<dbReference type="RefSeq" id="WP_119780941.1">
    <property type="nucleotide sequence ID" value="NZ_QYUK01000011.1"/>
</dbReference>
<dbReference type="SMART" id="SM00421">
    <property type="entry name" value="HTH_LUXR"/>
    <property type="match status" value="1"/>
</dbReference>
<keyword evidence="3" id="KW-1185">Reference proteome</keyword>
<dbReference type="AlphaFoldDB" id="A0A418WH41"/>
<evidence type="ECO:0000259" key="1">
    <source>
        <dbReference type="SMART" id="SM00421"/>
    </source>
</evidence>
<reference evidence="2 3" key="1">
    <citation type="submission" date="2018-09" db="EMBL/GenBank/DDBJ databases">
        <authorList>
            <person name="Zhu H."/>
        </authorList>
    </citation>
    <scope>NUCLEOTIDE SEQUENCE [LARGE SCALE GENOMIC DNA]</scope>
    <source>
        <strain evidence="2 3">K1W22B-8</strain>
    </source>
</reference>